<dbReference type="EMBL" id="CAJPWZ010000092">
    <property type="protein sequence ID" value="CAG2185526.1"/>
    <property type="molecule type" value="Genomic_DNA"/>
</dbReference>
<keyword evidence="1" id="KW-0472">Membrane</keyword>
<dbReference type="OrthoDB" id="10324399at2759"/>
<organism evidence="2 3">
    <name type="scientific">Mytilus edulis</name>
    <name type="common">Blue mussel</name>
    <dbReference type="NCBI Taxonomy" id="6550"/>
    <lineage>
        <taxon>Eukaryota</taxon>
        <taxon>Metazoa</taxon>
        <taxon>Spiralia</taxon>
        <taxon>Lophotrochozoa</taxon>
        <taxon>Mollusca</taxon>
        <taxon>Bivalvia</taxon>
        <taxon>Autobranchia</taxon>
        <taxon>Pteriomorphia</taxon>
        <taxon>Mytilida</taxon>
        <taxon>Mytiloidea</taxon>
        <taxon>Mytilidae</taxon>
        <taxon>Mytilinae</taxon>
        <taxon>Mytilus</taxon>
    </lineage>
</organism>
<keyword evidence="1" id="KW-0812">Transmembrane</keyword>
<dbReference type="Proteomes" id="UP000683360">
    <property type="component" value="Unassembled WGS sequence"/>
</dbReference>
<evidence type="ECO:0000313" key="3">
    <source>
        <dbReference type="Proteomes" id="UP000683360"/>
    </source>
</evidence>
<keyword evidence="3" id="KW-1185">Reference proteome</keyword>
<name>A0A8S3PPB1_MYTED</name>
<feature type="transmembrane region" description="Helical" evidence="1">
    <location>
        <begin position="100"/>
        <end position="118"/>
    </location>
</feature>
<accession>A0A8S3PPB1</accession>
<evidence type="ECO:0000256" key="1">
    <source>
        <dbReference type="SAM" id="Phobius"/>
    </source>
</evidence>
<comment type="caution">
    <text evidence="2">The sequence shown here is derived from an EMBL/GenBank/DDBJ whole genome shotgun (WGS) entry which is preliminary data.</text>
</comment>
<protein>
    <submittedName>
        <fullName evidence="2">Uncharacterized protein</fullName>
    </submittedName>
</protein>
<dbReference type="AlphaFoldDB" id="A0A8S3PPB1"/>
<evidence type="ECO:0000313" key="2">
    <source>
        <dbReference type="EMBL" id="CAG2185526.1"/>
    </source>
</evidence>
<reference evidence="2" key="1">
    <citation type="submission" date="2021-03" db="EMBL/GenBank/DDBJ databases">
        <authorList>
            <person name="Bekaert M."/>
        </authorList>
    </citation>
    <scope>NUCLEOTIDE SEQUENCE</scope>
</reference>
<feature type="transmembrane region" description="Helical" evidence="1">
    <location>
        <begin position="138"/>
        <end position="161"/>
    </location>
</feature>
<proteinExistence type="predicted"/>
<keyword evidence="1" id="KW-1133">Transmembrane helix</keyword>
<gene>
    <name evidence="2" type="ORF">MEDL_1133</name>
</gene>
<sequence length="187" mass="21464">MIGFITPGWLIIDVDFQKMQEWEMKSLPIEEQNQLKEEKARMEKNPNEPHMKDLRLRYGPFYVRSCVTVEIGKLTSDICVIMLSGSAIDTMETMMRINETGTTTSIFLIIYLIIHGQYMSLIRSKHLEDVYDLGFPYSPTLCMFGSIMYFVCAGILIYLTLKSKGQYSYELMVIDTSKGGSTYIGKT</sequence>